<dbReference type="CDD" id="cd00090">
    <property type="entry name" value="HTH_ARSR"/>
    <property type="match status" value="1"/>
</dbReference>
<sequence>MAVVVLRLDSLALSRSRFALSPFAETLAAVVQLARPHADPWAAPWWQRHRPAFLARLAGDGYARGLVELVAATKYLPDHLTLPPGGGMDTALESELAEVARVPDEVAVAGLRAAQERAWAGQRLDWLTGRDHGARAAELFRAVWDAHLAADWPARRAALRRDVTHRAGLLAAHGWPRALHLMNRTSAWVGADAIRFSDRPGRDRVVGPDGMLFVPVTAQRSSWLCEAPGRPFAMVYPARGTGEGGADGGHRAGDGRALARLLGGGRAQILRNLATPATTSELALQLAQSVGTVGGHLAILRDTGLVDRTRLGRRVLYHRTPLGDRLVAGPGAG</sequence>
<keyword evidence="2" id="KW-0238">DNA-binding</keyword>
<dbReference type="InterPro" id="IPR011991">
    <property type="entry name" value="ArsR-like_HTH"/>
</dbReference>
<evidence type="ECO:0000313" key="6">
    <source>
        <dbReference type="Proteomes" id="UP001500897"/>
    </source>
</evidence>
<dbReference type="InterPro" id="IPR051011">
    <property type="entry name" value="Metal_resp_trans_reg"/>
</dbReference>
<evidence type="ECO:0000256" key="3">
    <source>
        <dbReference type="ARBA" id="ARBA00023163"/>
    </source>
</evidence>
<evidence type="ECO:0000256" key="1">
    <source>
        <dbReference type="ARBA" id="ARBA00023015"/>
    </source>
</evidence>
<protein>
    <submittedName>
        <fullName evidence="5">DUF5937 family protein</fullName>
    </submittedName>
</protein>
<keyword evidence="1" id="KW-0805">Transcription regulation</keyword>
<feature type="domain" description="HTH arsR-type" evidence="4">
    <location>
        <begin position="266"/>
        <end position="307"/>
    </location>
</feature>
<evidence type="ECO:0000256" key="2">
    <source>
        <dbReference type="ARBA" id="ARBA00023125"/>
    </source>
</evidence>
<evidence type="ECO:0000313" key="5">
    <source>
        <dbReference type="EMBL" id="GAA2094317.1"/>
    </source>
</evidence>
<dbReference type="InterPro" id="IPR036388">
    <property type="entry name" value="WH-like_DNA-bd_sf"/>
</dbReference>
<dbReference type="Pfam" id="PF01022">
    <property type="entry name" value="HTH_5"/>
    <property type="match status" value="1"/>
</dbReference>
<reference evidence="5 6" key="1">
    <citation type="journal article" date="2019" name="Int. J. Syst. Evol. Microbiol.">
        <title>The Global Catalogue of Microorganisms (GCM) 10K type strain sequencing project: providing services to taxonomists for standard genome sequencing and annotation.</title>
        <authorList>
            <consortium name="The Broad Institute Genomics Platform"/>
            <consortium name="The Broad Institute Genome Sequencing Center for Infectious Disease"/>
            <person name="Wu L."/>
            <person name="Ma J."/>
        </authorList>
    </citation>
    <scope>NUCLEOTIDE SEQUENCE [LARGE SCALE GENOMIC DNA]</scope>
    <source>
        <strain evidence="5 6">JCM 14559</strain>
    </source>
</reference>
<comment type="caution">
    <text evidence="5">The sequence shown here is derived from an EMBL/GenBank/DDBJ whole genome shotgun (WGS) entry which is preliminary data.</text>
</comment>
<organism evidence="5 6">
    <name type="scientific">Kitasatospora saccharophila</name>
    <dbReference type="NCBI Taxonomy" id="407973"/>
    <lineage>
        <taxon>Bacteria</taxon>
        <taxon>Bacillati</taxon>
        <taxon>Actinomycetota</taxon>
        <taxon>Actinomycetes</taxon>
        <taxon>Kitasatosporales</taxon>
        <taxon>Streptomycetaceae</taxon>
        <taxon>Kitasatospora</taxon>
    </lineage>
</organism>
<dbReference type="Gene3D" id="1.10.10.10">
    <property type="entry name" value="Winged helix-like DNA-binding domain superfamily/Winged helix DNA-binding domain"/>
    <property type="match status" value="1"/>
</dbReference>
<dbReference type="PANTHER" id="PTHR43132:SF6">
    <property type="entry name" value="HTH-TYPE TRANSCRIPTIONAL REPRESSOR CZRA"/>
    <property type="match status" value="1"/>
</dbReference>
<evidence type="ECO:0000259" key="4">
    <source>
        <dbReference type="Pfam" id="PF01022"/>
    </source>
</evidence>
<proteinExistence type="predicted"/>
<dbReference type="RefSeq" id="WP_344551751.1">
    <property type="nucleotide sequence ID" value="NZ_BAAANS010000011.1"/>
</dbReference>
<keyword evidence="3" id="KW-0804">Transcription</keyword>
<dbReference type="InterPro" id="IPR001845">
    <property type="entry name" value="HTH_ArsR_DNA-bd_dom"/>
</dbReference>
<dbReference type="EMBL" id="BAAANS010000011">
    <property type="protein sequence ID" value="GAA2094317.1"/>
    <property type="molecule type" value="Genomic_DNA"/>
</dbReference>
<dbReference type="InterPro" id="IPR036390">
    <property type="entry name" value="WH_DNA-bd_sf"/>
</dbReference>
<name>A0ABN2WL40_9ACTN</name>
<accession>A0ABN2WL40</accession>
<gene>
    <name evidence="5" type="ORF">GCM10009759_21700</name>
</gene>
<dbReference type="Proteomes" id="UP001500897">
    <property type="component" value="Unassembled WGS sequence"/>
</dbReference>
<dbReference type="SUPFAM" id="SSF46785">
    <property type="entry name" value="Winged helix' DNA-binding domain"/>
    <property type="match status" value="1"/>
</dbReference>
<keyword evidence="6" id="KW-1185">Reference proteome</keyword>
<dbReference type="PANTHER" id="PTHR43132">
    <property type="entry name" value="ARSENICAL RESISTANCE OPERON REPRESSOR ARSR-RELATED"/>
    <property type="match status" value="1"/>
</dbReference>